<sequence>MLVPSDIVVTTLNHAEQVKMLVPQYDHKVHVIGATVEPSALIHIARLNAEAGVTFICLGKSGGEWMANRVEEAGIHLNQANTVGLNGADKELVVSILEQSDQIYASSAVFPAVKQMLPDKVELYPMHLEKSSENLLKEITREQ</sequence>
<accession>A0A7W3SQD4</accession>
<gene>
    <name evidence="1" type="ORF">FHR92_000612</name>
</gene>
<dbReference type="Proteomes" id="UP000567067">
    <property type="component" value="Unassembled WGS sequence"/>
</dbReference>
<keyword evidence="2" id="KW-1185">Reference proteome</keyword>
<reference evidence="1 2" key="1">
    <citation type="submission" date="2020-08" db="EMBL/GenBank/DDBJ databases">
        <title>Genomic Encyclopedia of Type Strains, Phase III (KMG-III): the genomes of soil and plant-associated and newly described type strains.</title>
        <authorList>
            <person name="Whitman W."/>
        </authorList>
    </citation>
    <scope>NUCLEOTIDE SEQUENCE [LARGE SCALE GENOMIC DNA]</scope>
    <source>
        <strain evidence="1 2">CECT 8693</strain>
    </source>
</reference>
<proteinExistence type="predicted"/>
<dbReference type="RefSeq" id="WP_182534235.1">
    <property type="nucleotide sequence ID" value="NZ_JACJIP010000002.1"/>
</dbReference>
<name>A0A7W3SQD4_9BACL</name>
<dbReference type="EMBL" id="JACJIP010000002">
    <property type="protein sequence ID" value="MBA9084158.1"/>
    <property type="molecule type" value="Genomic_DNA"/>
</dbReference>
<evidence type="ECO:0000313" key="2">
    <source>
        <dbReference type="Proteomes" id="UP000567067"/>
    </source>
</evidence>
<organism evidence="1 2">
    <name type="scientific">Fontibacillus solani</name>
    <dbReference type="NCBI Taxonomy" id="1572857"/>
    <lineage>
        <taxon>Bacteria</taxon>
        <taxon>Bacillati</taxon>
        <taxon>Bacillota</taxon>
        <taxon>Bacilli</taxon>
        <taxon>Bacillales</taxon>
        <taxon>Paenibacillaceae</taxon>
        <taxon>Fontibacillus</taxon>
    </lineage>
</organism>
<evidence type="ECO:0008006" key="3">
    <source>
        <dbReference type="Google" id="ProtNLM"/>
    </source>
</evidence>
<comment type="caution">
    <text evidence="1">The sequence shown here is derived from an EMBL/GenBank/DDBJ whole genome shotgun (WGS) entry which is preliminary data.</text>
</comment>
<protein>
    <recommendedName>
        <fullName evidence="3">RCK N-terminal domain-containing protein</fullName>
    </recommendedName>
</protein>
<dbReference type="AlphaFoldDB" id="A0A7W3SQD4"/>
<evidence type="ECO:0000313" key="1">
    <source>
        <dbReference type="EMBL" id="MBA9084158.1"/>
    </source>
</evidence>